<dbReference type="Proteomes" id="UP000611629">
    <property type="component" value="Unassembled WGS sequence"/>
</dbReference>
<dbReference type="PANTHER" id="PTHR33392:SF6">
    <property type="entry name" value="POLYISOPRENYL-TEICHOIC ACID--PEPTIDOGLYCAN TEICHOIC ACID TRANSFERASE TAGU"/>
    <property type="match status" value="1"/>
</dbReference>
<dbReference type="PANTHER" id="PTHR33392">
    <property type="entry name" value="POLYISOPRENYL-TEICHOIC ACID--PEPTIDOGLYCAN TEICHOIC ACID TRANSFERASE TAGU"/>
    <property type="match status" value="1"/>
</dbReference>
<evidence type="ECO:0000313" key="3">
    <source>
        <dbReference type="EMBL" id="NYB73715.1"/>
    </source>
</evidence>
<dbReference type="AlphaFoldDB" id="A0A974BJC8"/>
<evidence type="ECO:0000313" key="4">
    <source>
        <dbReference type="Proteomes" id="UP000611629"/>
    </source>
</evidence>
<dbReference type="InterPro" id="IPR050922">
    <property type="entry name" value="LytR/CpsA/Psr_CW_biosynth"/>
</dbReference>
<comment type="caution">
    <text evidence="3">The sequence shown here is derived from an EMBL/GenBank/DDBJ whole genome shotgun (WGS) entry which is preliminary data.</text>
</comment>
<dbReference type="RefSeq" id="WP_179237411.1">
    <property type="nucleotide sequence ID" value="NZ_JACBNQ010000004.1"/>
</dbReference>
<evidence type="ECO:0000256" key="1">
    <source>
        <dbReference type="ARBA" id="ARBA00006068"/>
    </source>
</evidence>
<sequence length="322" mass="36185">MIKHFFKIFFASVIFLTVVLSVTALGYIVFVDKDMVIGKIQIRETNKTISTSSIYESSTFDYSTTVGKLAKNSKRFNVLVVGLEHMRTDTIMVASYDTESKDADLISVPRDTYYPRNTDDEAEFKKINAVYSQEGIESLTASVQKLLGIPIDKYVIIDYEAVISCVDKLGGVEVDVPFHMVYSDPYDKPPLYIDIPEGRQLLDGEQSLKFLRYRKGYSNQDLGRIEAQQQFIKSAAKKALGFELPSLIREAYSYIDTNLNVTDLVSLAGSLIGFSTDNISMHTLPGKEAPLEGLSFYLPDNEDIAEMVLNMYSTTENKPQNN</sequence>
<evidence type="ECO:0000259" key="2">
    <source>
        <dbReference type="Pfam" id="PF03816"/>
    </source>
</evidence>
<comment type="similarity">
    <text evidence="1">Belongs to the LytR/CpsA/Psr (LCP) family.</text>
</comment>
<dbReference type="Pfam" id="PF03816">
    <property type="entry name" value="LytR_cpsA_psr"/>
    <property type="match status" value="1"/>
</dbReference>
<reference evidence="3" key="1">
    <citation type="submission" date="2020-07" db="EMBL/GenBank/DDBJ databases">
        <title>Genomic analysis of a strain of Sedimentibacter Hydroxybenzoicus DSM7310.</title>
        <authorList>
            <person name="Ma S."/>
        </authorList>
    </citation>
    <scope>NUCLEOTIDE SEQUENCE</scope>
    <source>
        <strain evidence="3">DSM 7310</strain>
    </source>
</reference>
<feature type="domain" description="Cell envelope-related transcriptional attenuator" evidence="2">
    <location>
        <begin position="87"/>
        <end position="239"/>
    </location>
</feature>
<dbReference type="EMBL" id="JACBNQ010000004">
    <property type="protein sequence ID" value="NYB73715.1"/>
    <property type="molecule type" value="Genomic_DNA"/>
</dbReference>
<dbReference type="Gene3D" id="3.40.630.190">
    <property type="entry name" value="LCP protein"/>
    <property type="match status" value="1"/>
</dbReference>
<accession>A0A974BJC8</accession>
<name>A0A974BJC8_SEDHY</name>
<proteinExistence type="inferred from homology"/>
<protein>
    <submittedName>
        <fullName evidence="3">LCP family protein</fullName>
    </submittedName>
</protein>
<dbReference type="InterPro" id="IPR004474">
    <property type="entry name" value="LytR_CpsA_psr"/>
</dbReference>
<keyword evidence="4" id="KW-1185">Reference proteome</keyword>
<organism evidence="3 4">
    <name type="scientific">Sedimentibacter hydroxybenzoicus DSM 7310</name>
    <dbReference type="NCBI Taxonomy" id="1123245"/>
    <lineage>
        <taxon>Bacteria</taxon>
        <taxon>Bacillati</taxon>
        <taxon>Bacillota</taxon>
        <taxon>Tissierellia</taxon>
        <taxon>Sedimentibacter</taxon>
    </lineage>
</organism>
<gene>
    <name evidence="3" type="ORF">HZF24_06120</name>
</gene>
<dbReference type="NCBIfam" id="TIGR00350">
    <property type="entry name" value="lytR_cpsA_psr"/>
    <property type="match status" value="1"/>
</dbReference>